<dbReference type="PANTHER" id="PTHR46558">
    <property type="entry name" value="TRACRIPTIONAL REGULATORY PROTEIN-RELATED-RELATED"/>
    <property type="match status" value="1"/>
</dbReference>
<dbReference type="Gene3D" id="1.10.260.40">
    <property type="entry name" value="lambda repressor-like DNA-binding domains"/>
    <property type="match status" value="1"/>
</dbReference>
<evidence type="ECO:0000313" key="4">
    <source>
        <dbReference type="EMBL" id="MDD9784306.1"/>
    </source>
</evidence>
<dbReference type="PROSITE" id="PS50943">
    <property type="entry name" value="HTH_CROC1"/>
    <property type="match status" value="1"/>
</dbReference>
<name>A0ABD4WVN9_PRIMG</name>
<dbReference type="Pfam" id="PF01381">
    <property type="entry name" value="HTH_3"/>
    <property type="match status" value="1"/>
</dbReference>
<feature type="transmembrane region" description="Helical" evidence="2">
    <location>
        <begin position="115"/>
        <end position="134"/>
    </location>
</feature>
<keyword evidence="1" id="KW-0238">DNA-binding</keyword>
<evidence type="ECO:0000256" key="1">
    <source>
        <dbReference type="ARBA" id="ARBA00023125"/>
    </source>
</evidence>
<dbReference type="InterPro" id="IPR001387">
    <property type="entry name" value="Cro/C1-type_HTH"/>
</dbReference>
<dbReference type="InterPro" id="IPR010982">
    <property type="entry name" value="Lambda_DNA-bd_dom_sf"/>
</dbReference>
<comment type="caution">
    <text evidence="4">The sequence shown here is derived from an EMBL/GenBank/DDBJ whole genome shotgun (WGS) entry which is preliminary data.</text>
</comment>
<evidence type="ECO:0000313" key="5">
    <source>
        <dbReference type="Proteomes" id="UP001213771"/>
    </source>
</evidence>
<feature type="domain" description="HTH cro/C1-type" evidence="3">
    <location>
        <begin position="10"/>
        <end position="64"/>
    </location>
</feature>
<dbReference type="Proteomes" id="UP001213771">
    <property type="component" value="Unassembled WGS sequence"/>
</dbReference>
<feature type="transmembrane region" description="Helical" evidence="2">
    <location>
        <begin position="88"/>
        <end position="109"/>
    </location>
</feature>
<dbReference type="SMART" id="SM00530">
    <property type="entry name" value="HTH_XRE"/>
    <property type="match status" value="1"/>
</dbReference>
<dbReference type="GO" id="GO:0003677">
    <property type="term" value="F:DNA binding"/>
    <property type="evidence" value="ECO:0007669"/>
    <property type="project" value="UniProtKB-KW"/>
</dbReference>
<dbReference type="EMBL" id="JARAOX010000194">
    <property type="protein sequence ID" value="MDD9784306.1"/>
    <property type="molecule type" value="Genomic_DNA"/>
</dbReference>
<organism evidence="4 5">
    <name type="scientific">Priestia megaterium</name>
    <name type="common">Bacillus megaterium</name>
    <dbReference type="NCBI Taxonomy" id="1404"/>
    <lineage>
        <taxon>Bacteria</taxon>
        <taxon>Bacillati</taxon>
        <taxon>Bacillota</taxon>
        <taxon>Bacilli</taxon>
        <taxon>Bacillales</taxon>
        <taxon>Bacillaceae</taxon>
        <taxon>Priestia</taxon>
    </lineage>
</organism>
<evidence type="ECO:0000259" key="3">
    <source>
        <dbReference type="PROSITE" id="PS50943"/>
    </source>
</evidence>
<accession>A0ABD4WVN9</accession>
<reference evidence="4 5" key="1">
    <citation type="submission" date="2023-02" db="EMBL/GenBank/DDBJ databases">
        <authorList>
            <person name="Olszewska D."/>
        </authorList>
    </citation>
    <scope>NUCLEOTIDE SEQUENCE [LARGE SCALE GENOMIC DNA]</scope>
    <source>
        <strain evidence="4 5">FDU301</strain>
    </source>
</reference>
<proteinExistence type="predicted"/>
<sequence length="148" mass="17343">MNELRLGNQLQKLREEQKMSEEEVAEQLSVSVQHIHKWENNKSYPDIQHLLKLSDIYETTIDKFIKKDATLQNRINIREEEKEDDDELFHPGFYIGIGIMFLGTFLSLIIGNLMIMMVTNIAGMLITCFYKGILKLLKDVKKDFYEQG</sequence>
<protein>
    <submittedName>
        <fullName evidence="4">Helix-turn-helix transcriptional regulator</fullName>
    </submittedName>
</protein>
<dbReference type="SUPFAM" id="SSF47413">
    <property type="entry name" value="lambda repressor-like DNA-binding domains"/>
    <property type="match status" value="1"/>
</dbReference>
<dbReference type="AlphaFoldDB" id="A0ABD4WVN9"/>
<keyword evidence="2" id="KW-0812">Transmembrane</keyword>
<evidence type="ECO:0000256" key="2">
    <source>
        <dbReference type="SAM" id="Phobius"/>
    </source>
</evidence>
<dbReference type="RefSeq" id="WP_274589125.1">
    <property type="nucleotide sequence ID" value="NZ_JACYVS010000001.1"/>
</dbReference>
<dbReference type="CDD" id="cd00093">
    <property type="entry name" value="HTH_XRE"/>
    <property type="match status" value="1"/>
</dbReference>
<keyword evidence="2" id="KW-0472">Membrane</keyword>
<keyword evidence="2" id="KW-1133">Transmembrane helix</keyword>
<gene>
    <name evidence="4" type="ORF">PVE99_18245</name>
</gene>
<dbReference type="PANTHER" id="PTHR46558:SF15">
    <property type="entry name" value="HELIX-TURN-HELIX DOMAIN PROTEIN"/>
    <property type="match status" value="1"/>
</dbReference>